<keyword evidence="2" id="KW-1185">Reference proteome</keyword>
<gene>
    <name evidence="1" type="ORF">SAMN02745124_02317</name>
</gene>
<protein>
    <submittedName>
        <fullName evidence="1">Carbonic anhydrase or acetyltransferase, isoleucine patch superfamily</fullName>
    </submittedName>
</protein>
<dbReference type="Gene3D" id="2.160.10.10">
    <property type="entry name" value="Hexapeptide repeat proteins"/>
    <property type="match status" value="1"/>
</dbReference>
<dbReference type="InterPro" id="IPR050484">
    <property type="entry name" value="Transf_Hexapept/Carb_Anhydrase"/>
</dbReference>
<dbReference type="SUPFAM" id="SSF51161">
    <property type="entry name" value="Trimeric LpxA-like enzymes"/>
    <property type="match status" value="1"/>
</dbReference>
<name>A0A1M5WIR6_9BACT</name>
<dbReference type="EMBL" id="FQXS01000013">
    <property type="protein sequence ID" value="SHH87395.1"/>
    <property type="molecule type" value="Genomic_DNA"/>
</dbReference>
<organism evidence="1 2">
    <name type="scientific">Desulfofustis glycolicus DSM 9705</name>
    <dbReference type="NCBI Taxonomy" id="1121409"/>
    <lineage>
        <taxon>Bacteria</taxon>
        <taxon>Pseudomonadati</taxon>
        <taxon>Thermodesulfobacteriota</taxon>
        <taxon>Desulfobulbia</taxon>
        <taxon>Desulfobulbales</taxon>
        <taxon>Desulfocapsaceae</taxon>
        <taxon>Desulfofustis</taxon>
    </lineage>
</organism>
<dbReference type="PANTHER" id="PTHR13061">
    <property type="entry name" value="DYNACTIN SUBUNIT P25"/>
    <property type="match status" value="1"/>
</dbReference>
<dbReference type="RefSeq" id="WP_073376181.1">
    <property type="nucleotide sequence ID" value="NZ_FQXS01000013.1"/>
</dbReference>
<keyword evidence="1" id="KW-0808">Transferase</keyword>
<dbReference type="OrthoDB" id="9803036at2"/>
<proteinExistence type="predicted"/>
<dbReference type="PANTHER" id="PTHR13061:SF29">
    <property type="entry name" value="GAMMA CARBONIC ANHYDRASE-LIKE 1, MITOCHONDRIAL-RELATED"/>
    <property type="match status" value="1"/>
</dbReference>
<dbReference type="InterPro" id="IPR001451">
    <property type="entry name" value="Hexapep"/>
</dbReference>
<dbReference type="Proteomes" id="UP000184139">
    <property type="component" value="Unassembled WGS sequence"/>
</dbReference>
<dbReference type="AlphaFoldDB" id="A0A1M5WIR6"/>
<dbReference type="InterPro" id="IPR011004">
    <property type="entry name" value="Trimer_LpxA-like_sf"/>
</dbReference>
<evidence type="ECO:0000313" key="1">
    <source>
        <dbReference type="EMBL" id="SHH87395.1"/>
    </source>
</evidence>
<evidence type="ECO:0000313" key="2">
    <source>
        <dbReference type="Proteomes" id="UP000184139"/>
    </source>
</evidence>
<sequence>MMRYQGKIPRLGEGVFVAPGARVIGAVRIGRDSSVFYNSVVRGDVNEITIGRRTNIQDNCTLHVTSSHRLTVGDGVTVGHNVVLHGCTVGNNVLVGMGAVVLDGVVIEDDSIVAAGSLVPPGKHYPAGSLIMGSPATAVRAVREEEKEQNRSAATHYLTTKENHLAELFSGADLNRGDRRGSG</sequence>
<reference evidence="1 2" key="1">
    <citation type="submission" date="2016-11" db="EMBL/GenBank/DDBJ databases">
        <authorList>
            <person name="Jaros S."/>
            <person name="Januszkiewicz K."/>
            <person name="Wedrychowicz H."/>
        </authorList>
    </citation>
    <scope>NUCLEOTIDE SEQUENCE [LARGE SCALE GENOMIC DNA]</scope>
    <source>
        <strain evidence="1 2">DSM 9705</strain>
    </source>
</reference>
<dbReference type="CDD" id="cd04645">
    <property type="entry name" value="LbH_gamma_CA_like"/>
    <property type="match status" value="1"/>
</dbReference>
<dbReference type="InterPro" id="IPR047324">
    <property type="entry name" value="LbH_gamma_CA-like"/>
</dbReference>
<dbReference type="STRING" id="1121409.SAMN02745124_02317"/>
<dbReference type="GO" id="GO:0016740">
    <property type="term" value="F:transferase activity"/>
    <property type="evidence" value="ECO:0007669"/>
    <property type="project" value="UniProtKB-KW"/>
</dbReference>
<dbReference type="Pfam" id="PF00132">
    <property type="entry name" value="Hexapep"/>
    <property type="match status" value="1"/>
</dbReference>
<accession>A0A1M5WIR6</accession>